<feature type="non-terminal residue" evidence="1">
    <location>
        <position position="1"/>
    </location>
</feature>
<evidence type="ECO:0000313" key="1">
    <source>
        <dbReference type="EMBL" id="EJW92008.1"/>
    </source>
</evidence>
<dbReference type="AlphaFoldDB" id="J9FC54"/>
<comment type="caution">
    <text evidence="1">The sequence shown here is derived from an EMBL/GenBank/DDBJ whole genome shotgun (WGS) entry which is preliminary data.</text>
</comment>
<proteinExistence type="predicted"/>
<dbReference type="EMBL" id="AMCI01007814">
    <property type="protein sequence ID" value="EJW92008.1"/>
    <property type="molecule type" value="Genomic_DNA"/>
</dbReference>
<gene>
    <name evidence="1" type="ORF">EVA_19885</name>
</gene>
<sequence length="162" mass="18076">AMIFNLREKRLQIVTGDTDATYSGEAMGAAIKELTELEKEYMTLFTGYSEFQNQTMRFDVVPQRDRESQMYVAFRLSDNAGLLPADNISGKPVVLEIVPEQIAKPVLNKKASKGNKVESVVYRIPAACTVKLLSGTNVLLQSRLQIYQLGEESTMPVNVKVK</sequence>
<name>J9FC54_9ZZZZ</name>
<reference evidence="1" key="1">
    <citation type="journal article" date="2012" name="PLoS ONE">
        <title>Gene sets for utilization of primary and secondary nutrition supplies in the distal gut of endangered iberian lynx.</title>
        <authorList>
            <person name="Alcaide M."/>
            <person name="Messina E."/>
            <person name="Richter M."/>
            <person name="Bargiela R."/>
            <person name="Peplies J."/>
            <person name="Huws S.A."/>
            <person name="Newbold C.J."/>
            <person name="Golyshin P.N."/>
            <person name="Simon M.A."/>
            <person name="Lopez G."/>
            <person name="Yakimov M.M."/>
            <person name="Ferrer M."/>
        </authorList>
    </citation>
    <scope>NUCLEOTIDE SEQUENCE</scope>
</reference>
<dbReference type="InterPro" id="IPR032265">
    <property type="entry name" value="DUF4831"/>
</dbReference>
<protein>
    <submittedName>
        <fullName evidence="1">Uncharacterized protein</fullName>
    </submittedName>
</protein>
<accession>J9FC54</accession>
<dbReference type="Pfam" id="PF16115">
    <property type="entry name" value="DUF4831"/>
    <property type="match status" value="1"/>
</dbReference>
<organism evidence="1">
    <name type="scientific">gut metagenome</name>
    <dbReference type="NCBI Taxonomy" id="749906"/>
    <lineage>
        <taxon>unclassified sequences</taxon>
        <taxon>metagenomes</taxon>
        <taxon>organismal metagenomes</taxon>
    </lineage>
</organism>